<dbReference type="OrthoDB" id="4822551at2"/>
<accession>A0A0L0QKN9</accession>
<feature type="transmembrane region" description="Helical" evidence="1">
    <location>
        <begin position="79"/>
        <end position="101"/>
    </location>
</feature>
<organism evidence="3 4">
    <name type="scientific">Virgibacillus pantothenticus</name>
    <dbReference type="NCBI Taxonomy" id="1473"/>
    <lineage>
        <taxon>Bacteria</taxon>
        <taxon>Bacillati</taxon>
        <taxon>Bacillota</taxon>
        <taxon>Bacilli</taxon>
        <taxon>Bacillales</taxon>
        <taxon>Bacillaceae</taxon>
        <taxon>Virgibacillus</taxon>
    </lineage>
</organism>
<dbReference type="NCBIfam" id="NF038403">
    <property type="entry name" value="perm_prefix_1"/>
    <property type="match status" value="1"/>
</dbReference>
<dbReference type="PANTHER" id="PTHR36834">
    <property type="entry name" value="MEMBRANE PROTEIN-RELATED"/>
    <property type="match status" value="1"/>
</dbReference>
<dbReference type="InterPro" id="IPR053150">
    <property type="entry name" value="Teicoplanin_resist-assoc"/>
</dbReference>
<keyword evidence="1" id="KW-0812">Transmembrane</keyword>
<dbReference type="InterPro" id="IPR006976">
    <property type="entry name" value="VanZ-like"/>
</dbReference>
<evidence type="ECO:0000259" key="2">
    <source>
        <dbReference type="Pfam" id="PF04892"/>
    </source>
</evidence>
<proteinExistence type="predicted"/>
<dbReference type="PANTHER" id="PTHR36834:SF1">
    <property type="entry name" value="INTEGRAL MEMBRANE PROTEIN"/>
    <property type="match status" value="1"/>
</dbReference>
<dbReference type="PATRIC" id="fig|1473.5.peg.823"/>
<gene>
    <name evidence="3" type="ORF">AFK71_11435</name>
</gene>
<dbReference type="InterPro" id="IPR047928">
    <property type="entry name" value="Perm_prefix_1"/>
</dbReference>
<feature type="transmembrane region" description="Helical" evidence="1">
    <location>
        <begin position="163"/>
        <end position="185"/>
    </location>
</feature>
<reference evidence="4" key="1">
    <citation type="submission" date="2015-07" db="EMBL/GenBank/DDBJ databases">
        <title>Fjat-10053 dsm26.</title>
        <authorList>
            <person name="Liu B."/>
            <person name="Wang J."/>
            <person name="Zhu Y."/>
            <person name="Liu G."/>
            <person name="Chen Q."/>
            <person name="Chen Z."/>
            <person name="Lan J."/>
            <person name="Che J."/>
            <person name="Ge C."/>
            <person name="Shi H."/>
            <person name="Pan Z."/>
            <person name="Liu X."/>
        </authorList>
    </citation>
    <scope>NUCLEOTIDE SEQUENCE [LARGE SCALE GENOMIC DNA]</scope>
    <source>
        <strain evidence="4">DSM 26</strain>
    </source>
</reference>
<evidence type="ECO:0000256" key="1">
    <source>
        <dbReference type="SAM" id="Phobius"/>
    </source>
</evidence>
<evidence type="ECO:0000313" key="4">
    <source>
        <dbReference type="Proteomes" id="UP000036780"/>
    </source>
</evidence>
<protein>
    <recommendedName>
        <fullName evidence="2">VanZ-like domain-containing protein</fullName>
    </recommendedName>
</protein>
<sequence length="256" mass="28993">MEPKVEAYIHKIVSQLHCGKEEKKDIIDEIEDHLNLLIQEYKEGGLSNEAAVNKALNSFGAQDQIATGLQTSLSTFHKVFKIATSILFGFYAFILLFKLLLERMIHLTFTTEQVGFLNNYVTFPENDRGIFDLAYIHLNANFIPFKTTVQYILESDSYNLSVILHNTIGNVLLFLPLGLFLPLLFKKYKVFSKVLVFAAIASLSIELLQLILQVGQFDIDDIILNTIGSSIGFLCFSFLHRIKNEISSIPSTIEHL</sequence>
<name>A0A0L0QKN9_VIRPA</name>
<comment type="caution">
    <text evidence="3">The sequence shown here is derived from an EMBL/GenBank/DDBJ whole genome shotgun (WGS) entry which is preliminary data.</text>
</comment>
<feature type="transmembrane region" description="Helical" evidence="1">
    <location>
        <begin position="194"/>
        <end position="216"/>
    </location>
</feature>
<keyword evidence="4" id="KW-1185">Reference proteome</keyword>
<dbReference type="Proteomes" id="UP000036780">
    <property type="component" value="Unassembled WGS sequence"/>
</dbReference>
<dbReference type="AlphaFoldDB" id="A0A0L0QKN9"/>
<feature type="transmembrane region" description="Helical" evidence="1">
    <location>
        <begin position="222"/>
        <end position="239"/>
    </location>
</feature>
<dbReference type="EMBL" id="LGTO01000007">
    <property type="protein sequence ID" value="KNE19152.1"/>
    <property type="molecule type" value="Genomic_DNA"/>
</dbReference>
<evidence type="ECO:0000313" key="3">
    <source>
        <dbReference type="EMBL" id="KNE19152.1"/>
    </source>
</evidence>
<dbReference type="Pfam" id="PF04892">
    <property type="entry name" value="VanZ"/>
    <property type="match status" value="1"/>
</dbReference>
<keyword evidence="1" id="KW-0472">Membrane</keyword>
<dbReference type="RefSeq" id="WP_050351659.1">
    <property type="nucleotide sequence ID" value="NZ_JASERV010000109.1"/>
</dbReference>
<keyword evidence="1" id="KW-1133">Transmembrane helix</keyword>
<feature type="domain" description="VanZ-like" evidence="2">
    <location>
        <begin position="133"/>
        <end position="239"/>
    </location>
</feature>